<gene>
    <name evidence="5" type="ORF">CTRI78_v000678</name>
</gene>
<organism evidence="5 6">
    <name type="scientific">Colletotrichum trifolii</name>
    <dbReference type="NCBI Taxonomy" id="5466"/>
    <lineage>
        <taxon>Eukaryota</taxon>
        <taxon>Fungi</taxon>
        <taxon>Dikarya</taxon>
        <taxon>Ascomycota</taxon>
        <taxon>Pezizomycotina</taxon>
        <taxon>Sordariomycetes</taxon>
        <taxon>Hypocreomycetidae</taxon>
        <taxon>Glomerellales</taxon>
        <taxon>Glomerellaceae</taxon>
        <taxon>Colletotrichum</taxon>
        <taxon>Colletotrichum orbiculare species complex</taxon>
    </lineage>
</organism>
<dbReference type="EMBL" id="RYZW01000003">
    <property type="protein sequence ID" value="TDZ74699.1"/>
    <property type="molecule type" value="Genomic_DNA"/>
</dbReference>
<feature type="chain" id="PRO_5020853223" description="NPP1 domain-containing protein" evidence="4">
    <location>
        <begin position="21"/>
        <end position="577"/>
    </location>
</feature>
<dbReference type="AlphaFoldDB" id="A0A4R8RVT3"/>
<evidence type="ECO:0000256" key="2">
    <source>
        <dbReference type="ARBA" id="ARBA00023026"/>
    </source>
</evidence>
<comment type="caution">
    <text evidence="5">The sequence shown here is derived from an EMBL/GenBank/DDBJ whole genome shotgun (WGS) entry which is preliminary data.</text>
</comment>
<dbReference type="STRING" id="5466.A0A4R8RVT3"/>
<dbReference type="Proteomes" id="UP000295703">
    <property type="component" value="Unassembled WGS sequence"/>
</dbReference>
<accession>A0A4R8RVT3</accession>
<feature type="signal peptide" evidence="4">
    <location>
        <begin position="1"/>
        <end position="20"/>
    </location>
</feature>
<protein>
    <recommendedName>
        <fullName evidence="7">NPP1 domain-containing protein</fullName>
    </recommendedName>
</protein>
<dbReference type="Pfam" id="PF05630">
    <property type="entry name" value="NPP1"/>
    <property type="match status" value="1"/>
</dbReference>
<dbReference type="InterPro" id="IPR008701">
    <property type="entry name" value="NPP1"/>
</dbReference>
<dbReference type="PANTHER" id="PTHR33657">
    <property type="entry name" value="DOMAIN PROTEIN, PUTATIVE (AFU_ORTHOLOGUE AFUA_5G00600)-RELATED"/>
    <property type="match status" value="1"/>
</dbReference>
<proteinExistence type="inferred from homology"/>
<reference evidence="5 6" key="1">
    <citation type="submission" date="2018-12" db="EMBL/GenBank/DDBJ databases">
        <title>Genome sequence and assembly of Colletotrichum trifolii.</title>
        <authorList>
            <person name="Gan P."/>
            <person name="Shirasu K."/>
        </authorList>
    </citation>
    <scope>NUCLEOTIDE SEQUENCE [LARGE SCALE GENOMIC DNA]</scope>
    <source>
        <strain evidence="5 6">543-2</strain>
    </source>
</reference>
<feature type="region of interest" description="Disordered" evidence="3">
    <location>
        <begin position="557"/>
        <end position="577"/>
    </location>
</feature>
<evidence type="ECO:0000313" key="6">
    <source>
        <dbReference type="Proteomes" id="UP000295703"/>
    </source>
</evidence>
<dbReference type="PANTHER" id="PTHR33657:SF8">
    <property type="entry name" value="DOMAIN PROTEIN, PUTATIVE (AFU_ORTHOLOGUE AFUA_5G00600)-RELATED"/>
    <property type="match status" value="1"/>
</dbReference>
<sequence length="577" mass="63465">MLCPSLTPLVFLGLVSLASGRVLSARDGDVAVLERWKPHDQVEVFQEQASAGVHGELELRFKPWLNVGGGCFPYAAVDKDGNHGMGLRPTGDDDGDCGDATKGQLYARVGTSNGRTGIVYSWYQPKIQTDSESHKHSYSNIVVWVHSDKCGPTADDHRVVGISYSNGKDTYDKALSPGTLYAAGSTAGNTHPVVGRDGQVNVFPSLDDAEHALYPPLIGWDRLPPLATEQFNGIQYQHARCPFNDGNIQASLDAAFNADFYADLKAKRDDCEAETSTPAPPGTFKVVDLECMKQGPESGSSTCPFSLAKDDGTTLDETDAEAILTHMTAQTFLRYVKGDRAALTDTCVFYTKAVSAERAGTGLAVEATDWACRESQKPRYTAWNLFPNAYDASTHKGVRDFFAMFTPGSWLDPVRKKQQEFEKTLPKGVVPPSVRYFQQMSEAMAEACFGKVIIMTETPSELALYEPGKKYQDISFNNVFWSHERPVLQRKVKAGEIQLYALDADTKEAWEIVDVDTFRLGPSTKFRRDLESESANQILGTFEQSQVQARDNFCPRSGLASQPPGQDWFGSYGSNGW</sequence>
<evidence type="ECO:0000256" key="3">
    <source>
        <dbReference type="SAM" id="MobiDB-lite"/>
    </source>
</evidence>
<evidence type="ECO:0000313" key="5">
    <source>
        <dbReference type="EMBL" id="TDZ74699.1"/>
    </source>
</evidence>
<keyword evidence="2" id="KW-0843">Virulence</keyword>
<keyword evidence="6" id="KW-1185">Reference proteome</keyword>
<evidence type="ECO:0000256" key="4">
    <source>
        <dbReference type="SAM" id="SignalP"/>
    </source>
</evidence>
<keyword evidence="4" id="KW-0732">Signal</keyword>
<name>A0A4R8RVT3_COLTR</name>
<evidence type="ECO:0000256" key="1">
    <source>
        <dbReference type="ARBA" id="ARBA00009520"/>
    </source>
</evidence>
<evidence type="ECO:0008006" key="7">
    <source>
        <dbReference type="Google" id="ProtNLM"/>
    </source>
</evidence>
<comment type="similarity">
    <text evidence="1">Belongs to the Necrosis inducing protein (NPP1) family.</text>
</comment>